<name>A0A0B7FUL9_THACB</name>
<feature type="compositionally biased region" description="Basic and acidic residues" evidence="1">
    <location>
        <begin position="193"/>
        <end position="210"/>
    </location>
</feature>
<keyword evidence="2" id="KW-1133">Transmembrane helix</keyword>
<feature type="region of interest" description="Disordered" evidence="1">
    <location>
        <begin position="190"/>
        <end position="213"/>
    </location>
</feature>
<gene>
    <name evidence="3" type="ORF">RSOLAG1IB_03816</name>
</gene>
<proteinExistence type="predicted"/>
<evidence type="ECO:0000256" key="2">
    <source>
        <dbReference type="SAM" id="Phobius"/>
    </source>
</evidence>
<keyword evidence="2" id="KW-0472">Membrane</keyword>
<evidence type="ECO:0000256" key="1">
    <source>
        <dbReference type="SAM" id="MobiDB-lite"/>
    </source>
</evidence>
<evidence type="ECO:0000313" key="4">
    <source>
        <dbReference type="Proteomes" id="UP000059188"/>
    </source>
</evidence>
<keyword evidence="2" id="KW-0812">Transmembrane</keyword>
<reference evidence="3 4" key="1">
    <citation type="submission" date="2014-11" db="EMBL/GenBank/DDBJ databases">
        <authorList>
            <person name="Wibberg Daniel"/>
        </authorList>
    </citation>
    <scope>NUCLEOTIDE SEQUENCE [LARGE SCALE GENOMIC DNA]</scope>
    <source>
        <strain evidence="3">Rhizoctonia solani AG1-IB 7/3/14</strain>
    </source>
</reference>
<organism evidence="3 4">
    <name type="scientific">Thanatephorus cucumeris (strain AG1-IB / isolate 7/3/14)</name>
    <name type="common">Lettuce bottom rot fungus</name>
    <name type="synonym">Rhizoctonia solani</name>
    <dbReference type="NCBI Taxonomy" id="1108050"/>
    <lineage>
        <taxon>Eukaryota</taxon>
        <taxon>Fungi</taxon>
        <taxon>Dikarya</taxon>
        <taxon>Basidiomycota</taxon>
        <taxon>Agaricomycotina</taxon>
        <taxon>Agaricomycetes</taxon>
        <taxon>Cantharellales</taxon>
        <taxon>Ceratobasidiaceae</taxon>
        <taxon>Rhizoctonia</taxon>
        <taxon>Rhizoctonia solani AG-1</taxon>
    </lineage>
</organism>
<dbReference type="AlphaFoldDB" id="A0A0B7FUL9"/>
<feature type="region of interest" description="Disordered" evidence="1">
    <location>
        <begin position="86"/>
        <end position="108"/>
    </location>
</feature>
<evidence type="ECO:0000313" key="3">
    <source>
        <dbReference type="EMBL" id="CEL59882.1"/>
    </source>
</evidence>
<sequence>MVYKYSTCILITCALSVPNTNGMTYRGFQEQTRGLDASRGSIHPRQTPIVVAPPPISPTSLAPQSTSLNYWWPYGPYGVNPTTTISPTSSDVTEMDTSESEDETSTQMTSLASMIPLTSLRTLASFSSRPKETTTDSASKETETMAATTSGDGAFSVVTLLPLFIILGVLVSATVAGWAYSRCLGCRRHGRGPAREDPDISEKPYEDNGRGLDTMGPLRSLGVSWVDASRIHSQISLRSGDYCPIGRAPMDEEVGAASKSLSNKRGAQGWFCHTLSGKEHTINSPSVEGGLNTPLAHPNYVRELPLGGNHTRSTGSYLHSDSTPSPKTLRIVTMSPSTGLNWLSPVSSIQPAPLLSASRHASLRKNIAKKVKADGGSNFETSSLLDTFGDTGRERIQGVSLYAQDRIDHIAETYMRCVPRRYTSSNAGSQSSVWSPDPEMHRERMRRLRVNAEAAHCTIPAPDFSAGSPGPKDTTHSLPPAPAMILSPPLQPHLFFTQTNSDDLECDENSQSVVAKLHFTRSNPSRNLIMRSNKVNVSHDGPFRPGVPAGPINNRTQKANAHARRLMGSTETLPLSPELRGAAMTKLDEIVKSHWSIRNLAEVPQSPTFYGALTPPLGRRTRVENKSSQIDIEKVLLTNS</sequence>
<keyword evidence="4" id="KW-1185">Reference proteome</keyword>
<feature type="compositionally biased region" description="Basic and acidic residues" evidence="1">
    <location>
        <begin position="129"/>
        <end position="143"/>
    </location>
</feature>
<dbReference type="OrthoDB" id="3230450at2759"/>
<accession>A0A0B7FUL9</accession>
<feature type="region of interest" description="Disordered" evidence="1">
    <location>
        <begin position="124"/>
        <end position="148"/>
    </location>
</feature>
<dbReference type="EMBL" id="LN679103">
    <property type="protein sequence ID" value="CEL59882.1"/>
    <property type="molecule type" value="Genomic_DNA"/>
</dbReference>
<evidence type="ECO:0008006" key="5">
    <source>
        <dbReference type="Google" id="ProtNLM"/>
    </source>
</evidence>
<dbReference type="Proteomes" id="UP000059188">
    <property type="component" value="Unassembled WGS sequence"/>
</dbReference>
<feature type="compositionally biased region" description="Acidic residues" evidence="1">
    <location>
        <begin position="93"/>
        <end position="104"/>
    </location>
</feature>
<feature type="transmembrane region" description="Helical" evidence="2">
    <location>
        <begin position="160"/>
        <end position="181"/>
    </location>
</feature>
<protein>
    <recommendedName>
        <fullName evidence="5">Transmembrane protein</fullName>
    </recommendedName>
</protein>